<evidence type="ECO:0000313" key="2">
    <source>
        <dbReference type="EMBL" id="MDO3396534.1"/>
    </source>
</evidence>
<dbReference type="InterPro" id="IPR012349">
    <property type="entry name" value="Split_barrel_FMN-bd"/>
</dbReference>
<gene>
    <name evidence="2" type="ORF">QWJ41_12445</name>
</gene>
<comment type="caution">
    <text evidence="2">The sequence shown here is derived from an EMBL/GenBank/DDBJ whole genome shotgun (WGS) entry which is preliminary data.</text>
</comment>
<keyword evidence="3" id="KW-1185">Reference proteome</keyword>
<evidence type="ECO:0000313" key="3">
    <source>
        <dbReference type="Proteomes" id="UP001168363"/>
    </source>
</evidence>
<feature type="compositionally biased region" description="Basic and acidic residues" evidence="1">
    <location>
        <begin position="129"/>
        <end position="141"/>
    </location>
</feature>
<dbReference type="RefSeq" id="WP_302708612.1">
    <property type="nucleotide sequence ID" value="NZ_JAULSC010000011.1"/>
</dbReference>
<dbReference type="InterPro" id="IPR024747">
    <property type="entry name" value="Pyridox_Oxase-rel"/>
</dbReference>
<dbReference type="Pfam" id="PF12900">
    <property type="entry name" value="Pyridox_ox_2"/>
    <property type="match status" value="1"/>
</dbReference>
<protein>
    <submittedName>
        <fullName evidence="2">Pyridoxamine 5'-phosphate oxidase family protein</fullName>
    </submittedName>
</protein>
<dbReference type="EMBL" id="JAULSC010000011">
    <property type="protein sequence ID" value="MDO3396534.1"/>
    <property type="molecule type" value="Genomic_DNA"/>
</dbReference>
<dbReference type="Proteomes" id="UP001168363">
    <property type="component" value="Unassembled WGS sequence"/>
</dbReference>
<dbReference type="SUPFAM" id="SSF50475">
    <property type="entry name" value="FMN-binding split barrel"/>
    <property type="match status" value="1"/>
</dbReference>
<accession>A0ABT8TRE7</accession>
<sequence length="141" mass="14991">MVDSAAGVRLEELDEDTCWRLVASVPVGRIAWNETGGPVVVPVNHVVADGAVVVRTGAWSGLERHVDDSDVAYEVDHLDEETREGWSVLVRGPAEVTYDGAGTHPEPWAGGARPVTVRVRPRSVSGRRLVGEGEGDARSGG</sequence>
<name>A0ABT8TRE7_9ACTN</name>
<dbReference type="Gene3D" id="2.30.110.10">
    <property type="entry name" value="Electron Transport, Fmn-binding Protein, Chain A"/>
    <property type="match status" value="1"/>
</dbReference>
<organism evidence="2 3">
    <name type="scientific">Nocardioides cremeus</name>
    <dbReference type="NCBI Taxonomy" id="3058044"/>
    <lineage>
        <taxon>Bacteria</taxon>
        <taxon>Bacillati</taxon>
        <taxon>Actinomycetota</taxon>
        <taxon>Actinomycetes</taxon>
        <taxon>Propionibacteriales</taxon>
        <taxon>Nocardioidaceae</taxon>
        <taxon>Nocardioides</taxon>
    </lineage>
</organism>
<evidence type="ECO:0000256" key="1">
    <source>
        <dbReference type="SAM" id="MobiDB-lite"/>
    </source>
</evidence>
<feature type="region of interest" description="Disordered" evidence="1">
    <location>
        <begin position="121"/>
        <end position="141"/>
    </location>
</feature>
<reference evidence="2" key="1">
    <citation type="submission" date="2023-06" db="EMBL/GenBank/DDBJ databases">
        <title>Genome sequence of Nocardioides sp. SOB44.</title>
        <authorList>
            <person name="Zhang G."/>
        </authorList>
    </citation>
    <scope>NUCLEOTIDE SEQUENCE</scope>
    <source>
        <strain evidence="2">SOB44</strain>
    </source>
</reference>
<proteinExistence type="predicted"/>